<evidence type="ECO:0000313" key="4">
    <source>
        <dbReference type="EMBL" id="KZM36806.1"/>
    </source>
</evidence>
<name>A0A163SVJ2_9CELL</name>
<keyword evidence="2" id="KW-1133">Transmembrane helix</keyword>
<feature type="region of interest" description="Disordered" evidence="1">
    <location>
        <begin position="1"/>
        <end position="30"/>
    </location>
</feature>
<organism evidence="4 5">
    <name type="scientific">Oerskovia enterophila</name>
    <dbReference type="NCBI Taxonomy" id="43678"/>
    <lineage>
        <taxon>Bacteria</taxon>
        <taxon>Bacillati</taxon>
        <taxon>Actinomycetota</taxon>
        <taxon>Actinomycetes</taxon>
        <taxon>Micrococcales</taxon>
        <taxon>Cellulomonadaceae</taxon>
        <taxon>Oerskovia</taxon>
    </lineage>
</organism>
<evidence type="ECO:0000313" key="5">
    <source>
        <dbReference type="Proteomes" id="UP000076447"/>
    </source>
</evidence>
<protein>
    <recommendedName>
        <fullName evidence="3">Low molecular weight protein antigen 6 PH domain-containing protein</fullName>
    </recommendedName>
</protein>
<sequence length="179" mass="18816">MDQEHAQDVDPASRTGEDGGVSSHVAPAAGDLPGDPYAPFRPRWGTAVAYTAAVVILAGCTFVALVATGPGTDSGWNKAATIGVGAFCALILWRLGQVRATVTPEQLTVHNIVFTRRLEWAEVLSVRFGPGDPWVRLDLSDGKALAVMGIQRADGARRSEDEAARLAALVQALGEAPED</sequence>
<dbReference type="InterPro" id="IPR019692">
    <property type="entry name" value="CFP-6_PH"/>
</dbReference>
<dbReference type="EMBL" id="LRIE01000041">
    <property type="protein sequence ID" value="KZM36806.1"/>
    <property type="molecule type" value="Genomic_DNA"/>
</dbReference>
<dbReference type="PATRIC" id="fig|43678.3.peg.543"/>
<feature type="domain" description="Low molecular weight protein antigen 6 PH" evidence="3">
    <location>
        <begin position="98"/>
        <end position="166"/>
    </location>
</feature>
<dbReference type="Pfam" id="PF10756">
    <property type="entry name" value="bPH_6"/>
    <property type="match status" value="1"/>
</dbReference>
<proteinExistence type="predicted"/>
<evidence type="ECO:0000259" key="3">
    <source>
        <dbReference type="Pfam" id="PF10756"/>
    </source>
</evidence>
<keyword evidence="2" id="KW-0472">Membrane</keyword>
<evidence type="ECO:0000256" key="2">
    <source>
        <dbReference type="SAM" id="Phobius"/>
    </source>
</evidence>
<evidence type="ECO:0000256" key="1">
    <source>
        <dbReference type="SAM" id="MobiDB-lite"/>
    </source>
</evidence>
<feature type="transmembrane region" description="Helical" evidence="2">
    <location>
        <begin position="47"/>
        <end position="67"/>
    </location>
</feature>
<dbReference type="STRING" id="43678.OJAG_05080"/>
<feature type="transmembrane region" description="Helical" evidence="2">
    <location>
        <begin position="79"/>
        <end position="96"/>
    </location>
</feature>
<comment type="caution">
    <text evidence="4">The sequence shown here is derived from an EMBL/GenBank/DDBJ whole genome shotgun (WGS) entry which is preliminary data.</text>
</comment>
<dbReference type="Proteomes" id="UP000076447">
    <property type="component" value="Unassembled WGS sequence"/>
</dbReference>
<reference evidence="4 5" key="1">
    <citation type="submission" date="2016-01" db="EMBL/GenBank/DDBJ databases">
        <title>Genome sequence of Oerskovia enterophila VJag, an agar and cellulose degrading bacterium.</title>
        <authorList>
            <person name="Poehlein A."/>
            <person name="Jag V."/>
            <person name="Bengelsdorf F."/>
            <person name="Duerre P."/>
            <person name="Daniel R."/>
        </authorList>
    </citation>
    <scope>NUCLEOTIDE SEQUENCE [LARGE SCALE GENOMIC DNA]</scope>
    <source>
        <strain evidence="4 5">VJag</strain>
    </source>
</reference>
<gene>
    <name evidence="4" type="ORF">OJAG_05080</name>
</gene>
<dbReference type="AlphaFoldDB" id="A0A163SVJ2"/>
<accession>A0A163SVJ2</accession>
<keyword evidence="2" id="KW-0812">Transmembrane</keyword>